<dbReference type="GO" id="GO:0004673">
    <property type="term" value="F:protein histidine kinase activity"/>
    <property type="evidence" value="ECO:0007669"/>
    <property type="project" value="UniProtKB-EC"/>
</dbReference>
<keyword evidence="9 10" id="KW-0472">Membrane</keyword>
<gene>
    <name evidence="15" type="ORF">GOQ30_12700</name>
</gene>
<dbReference type="EMBL" id="WQLW01000009">
    <property type="protein sequence ID" value="MVO10023.1"/>
    <property type="molecule type" value="Genomic_DNA"/>
</dbReference>
<keyword evidence="4" id="KW-0597">Phosphoprotein</keyword>
<feature type="domain" description="PAC" evidence="13">
    <location>
        <begin position="375"/>
        <end position="428"/>
    </location>
</feature>
<evidence type="ECO:0000256" key="4">
    <source>
        <dbReference type="ARBA" id="ARBA00022553"/>
    </source>
</evidence>
<dbReference type="Gene3D" id="3.30.450.350">
    <property type="entry name" value="CHASE domain"/>
    <property type="match status" value="1"/>
</dbReference>
<evidence type="ECO:0000313" key="15">
    <source>
        <dbReference type="EMBL" id="MVO10023.1"/>
    </source>
</evidence>
<evidence type="ECO:0000259" key="13">
    <source>
        <dbReference type="PROSITE" id="PS50113"/>
    </source>
</evidence>
<dbReference type="PROSITE" id="PS50839">
    <property type="entry name" value="CHASE"/>
    <property type="match status" value="1"/>
</dbReference>
<dbReference type="Pfam" id="PF02518">
    <property type="entry name" value="HATPase_c"/>
    <property type="match status" value="1"/>
</dbReference>
<dbReference type="OrthoDB" id="5522855at2"/>
<dbReference type="AlphaFoldDB" id="A0A6I4IT37"/>
<keyword evidence="8 10" id="KW-1133">Transmembrane helix</keyword>
<sequence>MGKNIYNLINWFFRKPRASGLIVFISLSLIFSYIAFQQYKIDKENRRVEMTNTLHAITQNIDQTLKNCYTTTLTLALTIDSNGIPKDFDVIGRKLLASNSSINAVQMVPNGIIKYTYPLAGNEKATGLDILKSDYLQEEALKSIETQKMYFAGPFELKQGGQGIVGRLPVYIKDKFWGFSAVIIKMDRLLETSGINAINSQNFSFQLSKINPKTEEEVFFLQQSVPFKKDNYVSSFVPDGDWNLYILDKKANMLFYRFLLKIALGVLLALTFTFFIILLLKKPEQLEQLVKEQANKLVSSELRFKTIFEQAALGIANVDGATGKFIEINDKFCKIVGYTESEMKEKSFQEITHPDDLPKDLELLEKVNKRIIKQYSLEKRYFDSEGKIVWVNLTVTPLLIDNDSNTFTLISIVEDITLKKETEELIKKSENHFKSLFEDSPLPLREENFSQVKKYLKNLELLGKDVDFVNNYLEKNKKVVEEAYALIRLNNVNQACLNLYQVKTIQELISYKPALFNKRAFTDFKNQLIAITQNKKQFVLDTIIKNAQGELRYIDLRWNVIRGYEDSLNRIIVSTEDITDRKSNEQIILNSQQRIASLINTIDGIVWECDAMTFEFTFISKKVEHILGYTAEEWLSEKDFWKNHIHEEDRATVINFCSEQTKNNLDHDFEYRMIAKDGSVVWLRDIINVVSENNNVVSLRGIMINITKNKEIEKDLHNSFNLVSEQNKRLLNFSYIVSHNLRSHTSNITSLIGLIEVTEDEKEKEEMLGMLKTVSDSLNETMVNLNEVVNIQTNISLTIEKINLLDYIEATLQLLAPLIKEKKVSVIHEISPHIEVNYNSAYMESILYNILSNAIRYSHPDRKPTITIRYYLENEFKIIEISDNGIGIDLVKNKDKIFGMYKTFSHYTDSKGIGLFITKNQVEAMGGNITVDSELDKGTTFKIYIL</sequence>
<dbReference type="PANTHER" id="PTHR43304:SF1">
    <property type="entry name" value="PAC DOMAIN-CONTAINING PROTEIN"/>
    <property type="match status" value="1"/>
</dbReference>
<reference evidence="16" key="1">
    <citation type="submission" date="2019-05" db="EMBL/GenBank/DDBJ databases">
        <title>Flavobacterium profundi sp. nov., isolated from a deep-sea seamount.</title>
        <authorList>
            <person name="Zhang D.-C."/>
        </authorList>
    </citation>
    <scope>NUCLEOTIDE SEQUENCE [LARGE SCALE GENOMIC DNA]</scope>
    <source>
        <strain evidence="16">TP390</strain>
    </source>
</reference>
<dbReference type="InterPro" id="IPR000700">
    <property type="entry name" value="PAS-assoc_C"/>
</dbReference>
<dbReference type="InterPro" id="IPR013655">
    <property type="entry name" value="PAS_fold_3"/>
</dbReference>
<evidence type="ECO:0000256" key="2">
    <source>
        <dbReference type="ARBA" id="ARBA00004370"/>
    </source>
</evidence>
<evidence type="ECO:0000256" key="6">
    <source>
        <dbReference type="ARBA" id="ARBA00022692"/>
    </source>
</evidence>
<dbReference type="Gene3D" id="3.30.450.20">
    <property type="entry name" value="PAS domain"/>
    <property type="match status" value="3"/>
</dbReference>
<dbReference type="InterPro" id="IPR001610">
    <property type="entry name" value="PAC"/>
</dbReference>
<dbReference type="InterPro" id="IPR004358">
    <property type="entry name" value="Sig_transdc_His_kin-like_C"/>
</dbReference>
<dbReference type="GO" id="GO:0007165">
    <property type="term" value="P:signal transduction"/>
    <property type="evidence" value="ECO:0007669"/>
    <property type="project" value="UniProtKB-ARBA"/>
</dbReference>
<keyword evidence="7" id="KW-0418">Kinase</keyword>
<dbReference type="GO" id="GO:0016020">
    <property type="term" value="C:membrane"/>
    <property type="evidence" value="ECO:0007669"/>
    <property type="project" value="UniProtKB-SubCell"/>
</dbReference>
<dbReference type="SUPFAM" id="SSF55874">
    <property type="entry name" value="ATPase domain of HSP90 chaperone/DNA topoisomerase II/histidine kinase"/>
    <property type="match status" value="1"/>
</dbReference>
<feature type="domain" description="CHASE" evidence="14">
    <location>
        <begin position="109"/>
        <end position="199"/>
    </location>
</feature>
<dbReference type="Proteomes" id="UP000431264">
    <property type="component" value="Unassembled WGS sequence"/>
</dbReference>
<evidence type="ECO:0000256" key="3">
    <source>
        <dbReference type="ARBA" id="ARBA00012438"/>
    </source>
</evidence>
<dbReference type="PRINTS" id="PR00344">
    <property type="entry name" value="BCTRLSENSOR"/>
</dbReference>
<keyword evidence="16" id="KW-1185">Reference proteome</keyword>
<evidence type="ECO:0000256" key="7">
    <source>
        <dbReference type="ARBA" id="ARBA00022777"/>
    </source>
</evidence>
<evidence type="ECO:0000259" key="12">
    <source>
        <dbReference type="PROSITE" id="PS50112"/>
    </source>
</evidence>
<dbReference type="SUPFAM" id="SSF55785">
    <property type="entry name" value="PYP-like sensor domain (PAS domain)"/>
    <property type="match status" value="3"/>
</dbReference>
<feature type="domain" description="PAC" evidence="13">
    <location>
        <begin position="667"/>
        <end position="718"/>
    </location>
</feature>
<feature type="domain" description="Histidine kinase" evidence="11">
    <location>
        <begin position="736"/>
        <end position="946"/>
    </location>
</feature>
<comment type="subcellular location">
    <subcellularLocation>
        <location evidence="2">Membrane</location>
    </subcellularLocation>
</comment>
<dbReference type="InterPro" id="IPR006189">
    <property type="entry name" value="CHASE_dom"/>
</dbReference>
<dbReference type="InterPro" id="IPR035965">
    <property type="entry name" value="PAS-like_dom_sf"/>
</dbReference>
<comment type="caution">
    <text evidence="15">The sequence shown here is derived from an EMBL/GenBank/DDBJ whole genome shotgun (WGS) entry which is preliminary data.</text>
</comment>
<dbReference type="CDD" id="cd00130">
    <property type="entry name" value="PAS"/>
    <property type="match status" value="2"/>
</dbReference>
<dbReference type="NCBIfam" id="TIGR00229">
    <property type="entry name" value="sensory_box"/>
    <property type="match status" value="2"/>
</dbReference>
<evidence type="ECO:0000259" key="14">
    <source>
        <dbReference type="PROSITE" id="PS50839"/>
    </source>
</evidence>
<accession>A0A6I4IT37</accession>
<feature type="domain" description="PAS" evidence="12">
    <location>
        <begin position="300"/>
        <end position="371"/>
    </location>
</feature>
<name>A0A6I4IT37_9FLAO</name>
<dbReference type="Pfam" id="PF08447">
    <property type="entry name" value="PAS_3"/>
    <property type="match status" value="1"/>
</dbReference>
<dbReference type="InterPro" id="IPR036890">
    <property type="entry name" value="HATPase_C_sf"/>
</dbReference>
<feature type="transmembrane region" description="Helical" evidence="10">
    <location>
        <begin position="18"/>
        <end position="36"/>
    </location>
</feature>
<dbReference type="PROSITE" id="PS50113">
    <property type="entry name" value="PAC"/>
    <property type="match status" value="2"/>
</dbReference>
<dbReference type="Pfam" id="PF03924">
    <property type="entry name" value="CHASE"/>
    <property type="match status" value="1"/>
</dbReference>
<proteinExistence type="predicted"/>
<dbReference type="InterPro" id="IPR000014">
    <property type="entry name" value="PAS"/>
</dbReference>
<evidence type="ECO:0000256" key="1">
    <source>
        <dbReference type="ARBA" id="ARBA00000085"/>
    </source>
</evidence>
<dbReference type="SMART" id="SM00091">
    <property type="entry name" value="PAS"/>
    <property type="match status" value="2"/>
</dbReference>
<dbReference type="SMART" id="SM00086">
    <property type="entry name" value="PAC"/>
    <property type="match status" value="3"/>
</dbReference>
<dbReference type="RefSeq" id="WP_140998389.1">
    <property type="nucleotide sequence ID" value="NZ_VDCZ01000009.1"/>
</dbReference>
<keyword evidence="5" id="KW-0808">Transferase</keyword>
<protein>
    <recommendedName>
        <fullName evidence="3">histidine kinase</fullName>
        <ecNumber evidence="3">2.7.13.3</ecNumber>
    </recommendedName>
</protein>
<dbReference type="InterPro" id="IPR005467">
    <property type="entry name" value="His_kinase_dom"/>
</dbReference>
<evidence type="ECO:0000256" key="9">
    <source>
        <dbReference type="ARBA" id="ARBA00023136"/>
    </source>
</evidence>
<evidence type="ECO:0000256" key="5">
    <source>
        <dbReference type="ARBA" id="ARBA00022679"/>
    </source>
</evidence>
<dbReference type="Pfam" id="PF13426">
    <property type="entry name" value="PAS_9"/>
    <property type="match status" value="1"/>
</dbReference>
<evidence type="ECO:0000313" key="16">
    <source>
        <dbReference type="Proteomes" id="UP000431264"/>
    </source>
</evidence>
<dbReference type="InterPro" id="IPR003594">
    <property type="entry name" value="HATPase_dom"/>
</dbReference>
<keyword evidence="6 10" id="KW-0812">Transmembrane</keyword>
<dbReference type="PANTHER" id="PTHR43304">
    <property type="entry name" value="PHYTOCHROME-LIKE PROTEIN CPH1"/>
    <property type="match status" value="1"/>
</dbReference>
<organism evidence="15 16">
    <name type="scientific">Flavobacterium profundi</name>
    <dbReference type="NCBI Taxonomy" id="1774945"/>
    <lineage>
        <taxon>Bacteria</taxon>
        <taxon>Pseudomonadati</taxon>
        <taxon>Bacteroidota</taxon>
        <taxon>Flavobacteriia</taxon>
        <taxon>Flavobacteriales</taxon>
        <taxon>Flavobacteriaceae</taxon>
        <taxon>Flavobacterium</taxon>
    </lineage>
</organism>
<feature type="domain" description="PAS" evidence="12">
    <location>
        <begin position="591"/>
        <end position="668"/>
    </location>
</feature>
<dbReference type="InterPro" id="IPR042240">
    <property type="entry name" value="CHASE_sf"/>
</dbReference>
<evidence type="ECO:0000259" key="11">
    <source>
        <dbReference type="PROSITE" id="PS50109"/>
    </source>
</evidence>
<comment type="catalytic activity">
    <reaction evidence="1">
        <text>ATP + protein L-histidine = ADP + protein N-phospho-L-histidine.</text>
        <dbReference type="EC" id="2.7.13.3"/>
    </reaction>
</comment>
<feature type="transmembrane region" description="Helical" evidence="10">
    <location>
        <begin position="258"/>
        <end position="280"/>
    </location>
</feature>
<dbReference type="PROSITE" id="PS50109">
    <property type="entry name" value="HIS_KIN"/>
    <property type="match status" value="1"/>
</dbReference>
<dbReference type="SMART" id="SM01079">
    <property type="entry name" value="CHASE"/>
    <property type="match status" value="1"/>
</dbReference>
<dbReference type="Gene3D" id="3.30.565.10">
    <property type="entry name" value="Histidine kinase-like ATPase, C-terminal domain"/>
    <property type="match status" value="1"/>
</dbReference>
<dbReference type="EC" id="2.7.13.3" evidence="3"/>
<dbReference type="PROSITE" id="PS50112">
    <property type="entry name" value="PAS"/>
    <property type="match status" value="2"/>
</dbReference>
<evidence type="ECO:0000256" key="10">
    <source>
        <dbReference type="SAM" id="Phobius"/>
    </source>
</evidence>
<dbReference type="InterPro" id="IPR052162">
    <property type="entry name" value="Sensor_kinase/Photoreceptor"/>
</dbReference>
<dbReference type="SMART" id="SM00387">
    <property type="entry name" value="HATPase_c"/>
    <property type="match status" value="1"/>
</dbReference>
<evidence type="ECO:0000256" key="8">
    <source>
        <dbReference type="ARBA" id="ARBA00022989"/>
    </source>
</evidence>